<dbReference type="PROSITE" id="PS51819">
    <property type="entry name" value="VOC"/>
    <property type="match status" value="1"/>
</dbReference>
<organism evidence="2 3">
    <name type="scientific">Chryseolinea lacunae</name>
    <dbReference type="NCBI Taxonomy" id="2801331"/>
    <lineage>
        <taxon>Bacteria</taxon>
        <taxon>Pseudomonadati</taxon>
        <taxon>Bacteroidota</taxon>
        <taxon>Cytophagia</taxon>
        <taxon>Cytophagales</taxon>
        <taxon>Fulvivirgaceae</taxon>
        <taxon>Chryseolinea</taxon>
    </lineage>
</organism>
<sequence length="116" mass="13112">MKINLLVLKTFNPKALSEFYEMLGITFEHHRHGNGPMHYAANIEGVVFEIYPLSHDKTVDNTLRLGFTVENLDGVIEKITQHTGRVTKVPAITEWGRIAVVEDLDGRKIELKEAAI</sequence>
<keyword evidence="2" id="KW-0560">Oxidoreductase</keyword>
<keyword evidence="3" id="KW-1185">Reference proteome</keyword>
<evidence type="ECO:0000313" key="3">
    <source>
        <dbReference type="Proteomes" id="UP000613030"/>
    </source>
</evidence>
<dbReference type="GO" id="GO:0051213">
    <property type="term" value="F:dioxygenase activity"/>
    <property type="evidence" value="ECO:0007669"/>
    <property type="project" value="UniProtKB-KW"/>
</dbReference>
<feature type="domain" description="VOC" evidence="1">
    <location>
        <begin position="2"/>
        <end position="114"/>
    </location>
</feature>
<dbReference type="SUPFAM" id="SSF54593">
    <property type="entry name" value="Glyoxalase/Bleomycin resistance protein/Dihydroxybiphenyl dioxygenase"/>
    <property type="match status" value="1"/>
</dbReference>
<protein>
    <submittedName>
        <fullName evidence="2">Glyoxalase/bleomycin resistance/extradiol dioxygenase family protein</fullName>
    </submittedName>
</protein>
<reference evidence="2 3" key="1">
    <citation type="submission" date="2021-01" db="EMBL/GenBank/DDBJ databases">
        <title>Chryseolinea sp. Jin1 Genome sequencing and assembly.</title>
        <authorList>
            <person name="Kim I."/>
        </authorList>
    </citation>
    <scope>NUCLEOTIDE SEQUENCE [LARGE SCALE GENOMIC DNA]</scope>
    <source>
        <strain evidence="2 3">Jin1</strain>
    </source>
</reference>
<comment type="caution">
    <text evidence="2">The sequence shown here is derived from an EMBL/GenBank/DDBJ whole genome shotgun (WGS) entry which is preliminary data.</text>
</comment>
<proteinExistence type="predicted"/>
<dbReference type="InterPro" id="IPR004360">
    <property type="entry name" value="Glyas_Fos-R_dOase_dom"/>
</dbReference>
<keyword evidence="2" id="KW-0223">Dioxygenase</keyword>
<evidence type="ECO:0000259" key="1">
    <source>
        <dbReference type="PROSITE" id="PS51819"/>
    </source>
</evidence>
<name>A0ABS1KMB7_9BACT</name>
<dbReference type="Gene3D" id="3.10.180.10">
    <property type="entry name" value="2,3-Dihydroxybiphenyl 1,2-Dioxygenase, domain 1"/>
    <property type="match status" value="1"/>
</dbReference>
<evidence type="ECO:0000313" key="2">
    <source>
        <dbReference type="EMBL" id="MBL0740479.1"/>
    </source>
</evidence>
<dbReference type="InterPro" id="IPR029068">
    <property type="entry name" value="Glyas_Bleomycin-R_OHBP_Dase"/>
</dbReference>
<accession>A0ABS1KMB7</accession>
<dbReference type="InterPro" id="IPR037523">
    <property type="entry name" value="VOC_core"/>
</dbReference>
<dbReference type="Pfam" id="PF00903">
    <property type="entry name" value="Glyoxalase"/>
    <property type="match status" value="1"/>
</dbReference>
<dbReference type="EMBL" id="JAERRB010000001">
    <property type="protein sequence ID" value="MBL0740479.1"/>
    <property type="molecule type" value="Genomic_DNA"/>
</dbReference>
<dbReference type="Proteomes" id="UP000613030">
    <property type="component" value="Unassembled WGS sequence"/>
</dbReference>
<gene>
    <name evidence="2" type="ORF">JI741_04580</name>
</gene>